<name>A0A8B8DP02_CRAVI</name>
<keyword evidence="5" id="KW-0493">Microtubule</keyword>
<dbReference type="GO" id="GO:0005829">
    <property type="term" value="C:cytosol"/>
    <property type="evidence" value="ECO:0007669"/>
    <property type="project" value="TreeGrafter"/>
</dbReference>
<reference evidence="12" key="1">
    <citation type="submission" date="2025-08" db="UniProtKB">
        <authorList>
            <consortium name="RefSeq"/>
        </authorList>
    </citation>
    <scope>IDENTIFICATION</scope>
    <source>
        <tissue evidence="12">Whole sample</tissue>
    </source>
</reference>
<evidence type="ECO:0000313" key="11">
    <source>
        <dbReference type="Proteomes" id="UP000694844"/>
    </source>
</evidence>
<dbReference type="PRINTS" id="PR02087">
    <property type="entry name" value="HAUSAUGMINL1"/>
</dbReference>
<evidence type="ECO:0000256" key="3">
    <source>
        <dbReference type="ARBA" id="ARBA00022490"/>
    </source>
</evidence>
<feature type="coiled-coil region" evidence="10">
    <location>
        <begin position="115"/>
        <end position="142"/>
    </location>
</feature>
<evidence type="ECO:0000313" key="12">
    <source>
        <dbReference type="RefSeq" id="XP_022329932.1"/>
    </source>
</evidence>
<dbReference type="GO" id="GO:0051225">
    <property type="term" value="P:spindle assembly"/>
    <property type="evidence" value="ECO:0007669"/>
    <property type="project" value="InterPro"/>
</dbReference>
<dbReference type="GO" id="GO:0070652">
    <property type="term" value="C:HAUS complex"/>
    <property type="evidence" value="ECO:0007669"/>
    <property type="project" value="InterPro"/>
</dbReference>
<evidence type="ECO:0000256" key="10">
    <source>
        <dbReference type="SAM" id="Coils"/>
    </source>
</evidence>
<keyword evidence="3" id="KW-0963">Cytoplasm</keyword>
<evidence type="ECO:0000256" key="7">
    <source>
        <dbReference type="ARBA" id="ARBA00023054"/>
    </source>
</evidence>
<feature type="coiled-coil region" evidence="10">
    <location>
        <begin position="185"/>
        <end position="264"/>
    </location>
</feature>
<sequence>MTERHEEVHTWLEKVFAGDDIPEFELNATSLSILYNLMKCNQHADRDTQLLVEDAQQKAEEYNMEARRCEGILKRMNLSVGSLSQAGVISLRVIANLALILEVRDTSDTSFLLAMRHLEDEIYKVEEARRKEEKNLEMLMDKIKMAMVKQSHLKKAMDVLEQKAACQQPETEKRTKDIHFIRSKAKEYKDKIHQMQTTLQTLKVDPSIYHNSLVKTSKELEKMQEELSPLQAKLQTYSSLPPDLSSIKVKIEELKVKLADLGNEFNKRIDLMHM</sequence>
<proteinExistence type="inferred from homology"/>
<dbReference type="KEGG" id="cvn:111128552"/>
<evidence type="ECO:0000256" key="5">
    <source>
        <dbReference type="ARBA" id="ARBA00022701"/>
    </source>
</evidence>
<dbReference type="PANTHER" id="PTHR31570">
    <property type="entry name" value="HAUS AUGMIN-LIKE COMPLEX SUBUNIT 1"/>
    <property type="match status" value="1"/>
</dbReference>
<keyword evidence="8" id="KW-0206">Cytoskeleton</keyword>
<keyword evidence="9" id="KW-0131">Cell cycle</keyword>
<comment type="similarity">
    <text evidence="2">Belongs to the HAUS1 family.</text>
</comment>
<organism evidence="11 12">
    <name type="scientific">Crassostrea virginica</name>
    <name type="common">Eastern oyster</name>
    <dbReference type="NCBI Taxonomy" id="6565"/>
    <lineage>
        <taxon>Eukaryota</taxon>
        <taxon>Metazoa</taxon>
        <taxon>Spiralia</taxon>
        <taxon>Lophotrochozoa</taxon>
        <taxon>Mollusca</taxon>
        <taxon>Bivalvia</taxon>
        <taxon>Autobranchia</taxon>
        <taxon>Pteriomorphia</taxon>
        <taxon>Ostreida</taxon>
        <taxon>Ostreoidea</taxon>
        <taxon>Ostreidae</taxon>
        <taxon>Crassostrea</taxon>
    </lineage>
</organism>
<evidence type="ECO:0000256" key="2">
    <source>
        <dbReference type="ARBA" id="ARBA00005479"/>
    </source>
</evidence>
<dbReference type="GeneID" id="111128552"/>
<keyword evidence="11" id="KW-1185">Reference proteome</keyword>
<dbReference type="InterPro" id="IPR026243">
    <property type="entry name" value="HAUS1"/>
</dbReference>
<dbReference type="GO" id="GO:0005874">
    <property type="term" value="C:microtubule"/>
    <property type="evidence" value="ECO:0007669"/>
    <property type="project" value="UniProtKB-KW"/>
</dbReference>
<keyword evidence="7 10" id="KW-0175">Coiled coil</keyword>
<keyword evidence="4" id="KW-0132">Cell division</keyword>
<evidence type="ECO:0000256" key="6">
    <source>
        <dbReference type="ARBA" id="ARBA00022776"/>
    </source>
</evidence>
<evidence type="ECO:0000256" key="1">
    <source>
        <dbReference type="ARBA" id="ARBA00004186"/>
    </source>
</evidence>
<dbReference type="Proteomes" id="UP000694844">
    <property type="component" value="Chromosome 4"/>
</dbReference>
<dbReference type="RefSeq" id="XP_022329932.1">
    <property type="nucleotide sequence ID" value="XM_022474224.1"/>
</dbReference>
<dbReference type="PANTHER" id="PTHR31570:SF1">
    <property type="entry name" value="HAUS AUGMIN-LIKE COMPLEX SUBUNIT 1"/>
    <property type="match status" value="1"/>
</dbReference>
<dbReference type="GO" id="GO:0005819">
    <property type="term" value="C:spindle"/>
    <property type="evidence" value="ECO:0007669"/>
    <property type="project" value="UniProtKB-SubCell"/>
</dbReference>
<evidence type="ECO:0000256" key="9">
    <source>
        <dbReference type="ARBA" id="ARBA00023306"/>
    </source>
</evidence>
<dbReference type="AlphaFoldDB" id="A0A8B8DP02"/>
<dbReference type="Pfam" id="PF25762">
    <property type="entry name" value="HAUS1"/>
    <property type="match status" value="1"/>
</dbReference>
<dbReference type="GO" id="GO:0007098">
    <property type="term" value="P:centrosome cycle"/>
    <property type="evidence" value="ECO:0007669"/>
    <property type="project" value="TreeGrafter"/>
</dbReference>
<evidence type="ECO:0000256" key="8">
    <source>
        <dbReference type="ARBA" id="ARBA00023212"/>
    </source>
</evidence>
<dbReference type="GO" id="GO:0051301">
    <property type="term" value="P:cell division"/>
    <property type="evidence" value="ECO:0007669"/>
    <property type="project" value="UniProtKB-KW"/>
</dbReference>
<accession>A0A8B8DP02</accession>
<comment type="subcellular location">
    <subcellularLocation>
        <location evidence="1">Cytoplasm</location>
        <location evidence="1">Cytoskeleton</location>
        <location evidence="1">Spindle</location>
    </subcellularLocation>
</comment>
<keyword evidence="6" id="KW-0498">Mitosis</keyword>
<dbReference type="OrthoDB" id="5372507at2759"/>
<gene>
    <name evidence="12" type="primary">LOC111128552</name>
</gene>
<protein>
    <submittedName>
        <fullName evidence="12">HAUS augmin-like complex subunit 1 isoform X1</fullName>
    </submittedName>
</protein>
<evidence type="ECO:0000256" key="4">
    <source>
        <dbReference type="ARBA" id="ARBA00022618"/>
    </source>
</evidence>